<accession>A0ABD1EPM2</accession>
<dbReference type="PANTHER" id="PTHR23022">
    <property type="entry name" value="TRANSPOSABLE ELEMENT-RELATED"/>
    <property type="match status" value="1"/>
</dbReference>
<evidence type="ECO:0000259" key="2">
    <source>
        <dbReference type="Pfam" id="PF01498"/>
    </source>
</evidence>
<comment type="caution">
    <text evidence="4">The sequence shown here is derived from an EMBL/GenBank/DDBJ whole genome shotgun (WGS) entry which is preliminary data.</text>
</comment>
<dbReference type="InterPro" id="IPR038717">
    <property type="entry name" value="Tc1-like_DDE_dom"/>
</dbReference>
<organism evidence="4 5">
    <name type="scientific">Hypothenemus hampei</name>
    <name type="common">Coffee berry borer</name>
    <dbReference type="NCBI Taxonomy" id="57062"/>
    <lineage>
        <taxon>Eukaryota</taxon>
        <taxon>Metazoa</taxon>
        <taxon>Ecdysozoa</taxon>
        <taxon>Arthropoda</taxon>
        <taxon>Hexapoda</taxon>
        <taxon>Insecta</taxon>
        <taxon>Pterygota</taxon>
        <taxon>Neoptera</taxon>
        <taxon>Endopterygota</taxon>
        <taxon>Coleoptera</taxon>
        <taxon>Polyphaga</taxon>
        <taxon>Cucujiformia</taxon>
        <taxon>Curculionidae</taxon>
        <taxon>Scolytinae</taxon>
        <taxon>Hypothenemus</taxon>
    </lineage>
</organism>
<evidence type="ECO:0000313" key="4">
    <source>
        <dbReference type="EMBL" id="KAL1500725.1"/>
    </source>
</evidence>
<sequence length="341" mass="40236">MPGRAISLVNRGRIIALHDEGLSNHQISDRLDIPRSSVIRIVNLYRTTGGVDRRFSTGRRRVTNEREDRYISNFVRRNPTISITALRGHFLRTYQRPIASTTIRRRLYSANLRSRRVLRVPRLLPRHIAVRFLWAQEHRNWLLPQWQNVLFTDETRVGLVSDSRRLRVSRAPGRQERLTLPREVLPYQGGTIMFWGGIMFNHRTQLIPIAQTMTGEIYAENIVRAIIYPLRNEIGENFIFMDDNARPHRTRGVEQALANGNIRRLNWPAYSPDMNPIEHVWDYIKRRIHQRNNPPMTLNELTFAVQDEWDNMPQETINNLIVSMSRRVRTLLNNRGRHTEY</sequence>
<dbReference type="PANTHER" id="PTHR23022:SF135">
    <property type="entry name" value="SI:DKEY-77F5.3"/>
    <property type="match status" value="1"/>
</dbReference>
<dbReference type="InterPro" id="IPR052338">
    <property type="entry name" value="Transposase_5"/>
</dbReference>
<comment type="subcellular location">
    <subcellularLocation>
        <location evidence="1">Nucleus</location>
    </subcellularLocation>
</comment>
<proteinExistence type="predicted"/>
<dbReference type="GO" id="GO:0005634">
    <property type="term" value="C:nucleus"/>
    <property type="evidence" value="ECO:0007669"/>
    <property type="project" value="UniProtKB-SubCell"/>
</dbReference>
<dbReference type="Pfam" id="PF13384">
    <property type="entry name" value="HTH_23"/>
    <property type="match status" value="1"/>
</dbReference>
<dbReference type="NCBIfam" id="NF033545">
    <property type="entry name" value="transpos_IS630"/>
    <property type="match status" value="1"/>
</dbReference>
<gene>
    <name evidence="4" type="ORF">ABEB36_006172</name>
</gene>
<dbReference type="EMBL" id="JBDJPC010000005">
    <property type="protein sequence ID" value="KAL1500725.1"/>
    <property type="molecule type" value="Genomic_DNA"/>
</dbReference>
<evidence type="ECO:0000256" key="1">
    <source>
        <dbReference type="ARBA" id="ARBA00004123"/>
    </source>
</evidence>
<dbReference type="Pfam" id="PF13358">
    <property type="entry name" value="DDE_3"/>
    <property type="match status" value="1"/>
</dbReference>
<name>A0ABD1EPM2_HYPHA</name>
<dbReference type="InterPro" id="IPR036388">
    <property type="entry name" value="WH-like_DNA-bd_sf"/>
</dbReference>
<protein>
    <recommendedName>
        <fullName evidence="6">Transposable element Tcb2 transposase</fullName>
    </recommendedName>
</protein>
<feature type="domain" description="Tc1-like transposase DDE" evidence="3">
    <location>
        <begin position="149"/>
        <end position="292"/>
    </location>
</feature>
<dbReference type="AlphaFoldDB" id="A0ABD1EPM2"/>
<evidence type="ECO:0008006" key="6">
    <source>
        <dbReference type="Google" id="ProtNLM"/>
    </source>
</evidence>
<dbReference type="Pfam" id="PF01498">
    <property type="entry name" value="HTH_Tnp_Tc3_2"/>
    <property type="match status" value="1"/>
</dbReference>
<dbReference type="SUPFAM" id="SSF46689">
    <property type="entry name" value="Homeodomain-like"/>
    <property type="match status" value="1"/>
</dbReference>
<evidence type="ECO:0000313" key="5">
    <source>
        <dbReference type="Proteomes" id="UP001566132"/>
    </source>
</evidence>
<dbReference type="Gene3D" id="3.30.420.10">
    <property type="entry name" value="Ribonuclease H-like superfamily/Ribonuclease H"/>
    <property type="match status" value="1"/>
</dbReference>
<feature type="domain" description="Transposase Tc1-like" evidence="2">
    <location>
        <begin position="68"/>
        <end position="140"/>
    </location>
</feature>
<dbReference type="Gene3D" id="1.10.10.10">
    <property type="entry name" value="Winged helix-like DNA-binding domain superfamily/Winged helix DNA-binding domain"/>
    <property type="match status" value="1"/>
</dbReference>
<dbReference type="InterPro" id="IPR002492">
    <property type="entry name" value="Transposase_Tc1-like"/>
</dbReference>
<evidence type="ECO:0000259" key="3">
    <source>
        <dbReference type="Pfam" id="PF13358"/>
    </source>
</evidence>
<dbReference type="InterPro" id="IPR009057">
    <property type="entry name" value="Homeodomain-like_sf"/>
</dbReference>
<dbReference type="InterPro" id="IPR036397">
    <property type="entry name" value="RNaseH_sf"/>
</dbReference>
<dbReference type="InterPro" id="IPR047655">
    <property type="entry name" value="Transpos_IS630-like"/>
</dbReference>
<keyword evidence="5" id="KW-1185">Reference proteome</keyword>
<reference evidence="4 5" key="1">
    <citation type="submission" date="2024-05" db="EMBL/GenBank/DDBJ databases">
        <title>Genetic variation in Jamaican populations of the coffee berry borer (Hypothenemus hampei).</title>
        <authorList>
            <person name="Errbii M."/>
            <person name="Myrie A."/>
        </authorList>
    </citation>
    <scope>NUCLEOTIDE SEQUENCE [LARGE SCALE GENOMIC DNA]</scope>
    <source>
        <strain evidence="4">JA-Hopewell-2020-01-JO</strain>
        <tissue evidence="4">Whole body</tissue>
    </source>
</reference>
<dbReference type="Proteomes" id="UP001566132">
    <property type="component" value="Unassembled WGS sequence"/>
</dbReference>